<keyword evidence="10" id="KW-1185">Reference proteome</keyword>
<dbReference type="InterPro" id="IPR018076">
    <property type="entry name" value="T2SS_GspF_dom"/>
</dbReference>
<dbReference type="Pfam" id="PF00482">
    <property type="entry name" value="T2SSF"/>
    <property type="match status" value="1"/>
</dbReference>
<keyword evidence="5 6" id="KW-0472">Membrane</keyword>
<evidence type="ECO:0000259" key="8">
    <source>
        <dbReference type="Pfam" id="PF00482"/>
    </source>
</evidence>
<dbReference type="RefSeq" id="WP_104363592.1">
    <property type="nucleotide sequence ID" value="NZ_PSZD01000010.1"/>
</dbReference>
<keyword evidence="4 6" id="KW-1133">Transmembrane helix</keyword>
<evidence type="ECO:0000256" key="2">
    <source>
        <dbReference type="ARBA" id="ARBA00022475"/>
    </source>
</evidence>
<dbReference type="GO" id="GO:0005886">
    <property type="term" value="C:plasma membrane"/>
    <property type="evidence" value="ECO:0007669"/>
    <property type="project" value="UniProtKB-SubCell"/>
</dbReference>
<feature type="domain" description="Type II secretion system protein GspF" evidence="8">
    <location>
        <begin position="56"/>
        <end position="178"/>
    </location>
</feature>
<evidence type="ECO:0000256" key="1">
    <source>
        <dbReference type="ARBA" id="ARBA00004651"/>
    </source>
</evidence>
<reference evidence="9 10" key="1">
    <citation type="submission" date="2018-02" db="EMBL/GenBank/DDBJ databases">
        <title>8 Nocardia nova and 1 Nocardia cyriacigeorgica strain used for evolution to TMP-SMX.</title>
        <authorList>
            <person name="Mehta H."/>
            <person name="Weng J."/>
            <person name="Shamoo Y."/>
        </authorList>
    </citation>
    <scope>NUCLEOTIDE SEQUENCE [LARGE SCALE GENOMIC DNA]</scope>
    <source>
        <strain evidence="9 10">BAA2227</strain>
    </source>
</reference>
<dbReference type="Proteomes" id="UP000238356">
    <property type="component" value="Unassembled WGS sequence"/>
</dbReference>
<organism evidence="9 10">
    <name type="scientific">Nocardia nova</name>
    <dbReference type="NCBI Taxonomy" id="37330"/>
    <lineage>
        <taxon>Bacteria</taxon>
        <taxon>Bacillati</taxon>
        <taxon>Actinomycetota</taxon>
        <taxon>Actinomycetes</taxon>
        <taxon>Mycobacteriales</taxon>
        <taxon>Nocardiaceae</taxon>
        <taxon>Nocardia</taxon>
    </lineage>
</organism>
<comment type="subcellular location">
    <subcellularLocation>
        <location evidence="1">Cell membrane</location>
        <topology evidence="1">Multi-pass membrane protein</topology>
    </subcellularLocation>
</comment>
<evidence type="ECO:0000256" key="5">
    <source>
        <dbReference type="ARBA" id="ARBA00023136"/>
    </source>
</evidence>
<evidence type="ECO:0000313" key="10">
    <source>
        <dbReference type="Proteomes" id="UP000238356"/>
    </source>
</evidence>
<evidence type="ECO:0000256" key="4">
    <source>
        <dbReference type="ARBA" id="ARBA00022989"/>
    </source>
</evidence>
<feature type="signal peptide" evidence="7">
    <location>
        <begin position="1"/>
        <end position="16"/>
    </location>
</feature>
<proteinExistence type="predicted"/>
<keyword evidence="3 6" id="KW-0812">Transmembrane</keyword>
<dbReference type="EMBL" id="PSZD01000010">
    <property type="protein sequence ID" value="PPJ27021.1"/>
    <property type="molecule type" value="Genomic_DNA"/>
</dbReference>
<dbReference type="PANTHER" id="PTHR35007:SF3">
    <property type="entry name" value="POSSIBLE CONSERVED ALANINE RICH MEMBRANE PROTEIN"/>
    <property type="match status" value="1"/>
</dbReference>
<gene>
    <name evidence="9" type="ORF">C5F51_17155</name>
</gene>
<keyword evidence="7" id="KW-0732">Signal</keyword>
<accession>A0A2S6A4I2</accession>
<comment type="caution">
    <text evidence="9">The sequence shown here is derived from an EMBL/GenBank/DDBJ whole genome shotgun (WGS) entry which is preliminary data.</text>
</comment>
<name>A0A2S6A4I2_9NOCA</name>
<feature type="chain" id="PRO_5038916548" description="Type II secretion system protein GspF domain-containing protein" evidence="7">
    <location>
        <begin position="17"/>
        <end position="198"/>
    </location>
</feature>
<protein>
    <recommendedName>
        <fullName evidence="8">Type II secretion system protein GspF domain-containing protein</fullName>
    </recommendedName>
</protein>
<evidence type="ECO:0000256" key="7">
    <source>
        <dbReference type="SAM" id="SignalP"/>
    </source>
</evidence>
<sequence length="198" mass="19759">MNGLSMALLCSGAALLALPGRVTSVARLRAAHGAAPVPRNVPRPATGDPLAVASALDLLAACLRAGLPTATAARAVSSTAPEPFASALRRAAELLALGADPVSAWERAAREAPVAEMYALARLVRRSARSGAALTGAVSELADKCRAAVEDAAAARAERAGVLISGPLGLCFLPAFVCLGIVPVVAGLAGRVLGGGLW</sequence>
<evidence type="ECO:0000256" key="6">
    <source>
        <dbReference type="SAM" id="Phobius"/>
    </source>
</evidence>
<dbReference type="AlphaFoldDB" id="A0A2S6A4I2"/>
<evidence type="ECO:0000313" key="9">
    <source>
        <dbReference type="EMBL" id="PPJ27021.1"/>
    </source>
</evidence>
<keyword evidence="2" id="KW-1003">Cell membrane</keyword>
<dbReference type="PANTHER" id="PTHR35007">
    <property type="entry name" value="INTEGRAL MEMBRANE PROTEIN-RELATED"/>
    <property type="match status" value="1"/>
</dbReference>
<evidence type="ECO:0000256" key="3">
    <source>
        <dbReference type="ARBA" id="ARBA00022692"/>
    </source>
</evidence>
<feature type="transmembrane region" description="Helical" evidence="6">
    <location>
        <begin position="172"/>
        <end position="193"/>
    </location>
</feature>